<feature type="domain" description="4Fe-4S ferredoxin-type" evidence="1">
    <location>
        <begin position="61"/>
        <end position="90"/>
    </location>
</feature>
<reference evidence="2" key="1">
    <citation type="journal article" date="2014" name="Front. Microbiol.">
        <title>High frequency of phylogenetically diverse reductive dehalogenase-homologous genes in deep subseafloor sedimentary metagenomes.</title>
        <authorList>
            <person name="Kawai M."/>
            <person name="Futagami T."/>
            <person name="Toyoda A."/>
            <person name="Takaki Y."/>
            <person name="Nishi S."/>
            <person name="Hori S."/>
            <person name="Arai W."/>
            <person name="Tsubouchi T."/>
            <person name="Morono Y."/>
            <person name="Uchiyama I."/>
            <person name="Ito T."/>
            <person name="Fujiyama A."/>
            <person name="Inagaki F."/>
            <person name="Takami H."/>
        </authorList>
    </citation>
    <scope>NUCLEOTIDE SEQUENCE</scope>
    <source>
        <strain evidence="2">Expedition CK06-06</strain>
    </source>
</reference>
<sequence length="111" mass="12193">LLFCNCCSCCCNILGGILRGDNPRSAAASNFVAFVKNQEDCEKCGTCAEKCIFNAILMNDDGPEFNNEKCMGCGICVLNCPSSVIELKREEKEQICKDFLELGLKIGRETH</sequence>
<dbReference type="PROSITE" id="PS51379">
    <property type="entry name" value="4FE4S_FER_2"/>
    <property type="match status" value="2"/>
</dbReference>
<dbReference type="AlphaFoldDB" id="X1DCM6"/>
<dbReference type="SUPFAM" id="SSF54862">
    <property type="entry name" value="4Fe-4S ferredoxins"/>
    <property type="match status" value="1"/>
</dbReference>
<dbReference type="Gene3D" id="3.30.70.20">
    <property type="match status" value="1"/>
</dbReference>
<dbReference type="InterPro" id="IPR017896">
    <property type="entry name" value="4Fe4S_Fe-S-bd"/>
</dbReference>
<organism evidence="2">
    <name type="scientific">marine sediment metagenome</name>
    <dbReference type="NCBI Taxonomy" id="412755"/>
    <lineage>
        <taxon>unclassified sequences</taxon>
        <taxon>metagenomes</taxon>
        <taxon>ecological metagenomes</taxon>
    </lineage>
</organism>
<dbReference type="EMBL" id="BART01035889">
    <property type="protein sequence ID" value="GAH06065.1"/>
    <property type="molecule type" value="Genomic_DNA"/>
</dbReference>
<evidence type="ECO:0000259" key="1">
    <source>
        <dbReference type="PROSITE" id="PS51379"/>
    </source>
</evidence>
<feature type="non-terminal residue" evidence="2">
    <location>
        <position position="1"/>
    </location>
</feature>
<dbReference type="PROSITE" id="PS00198">
    <property type="entry name" value="4FE4S_FER_1"/>
    <property type="match status" value="1"/>
</dbReference>
<gene>
    <name evidence="2" type="ORF">S01H4_60750</name>
</gene>
<accession>X1DCM6</accession>
<proteinExistence type="predicted"/>
<feature type="domain" description="4Fe-4S ferredoxin-type" evidence="1">
    <location>
        <begin position="32"/>
        <end position="60"/>
    </location>
</feature>
<protein>
    <recommendedName>
        <fullName evidence="1">4Fe-4S ferredoxin-type domain-containing protein</fullName>
    </recommendedName>
</protein>
<comment type="caution">
    <text evidence="2">The sequence shown here is derived from an EMBL/GenBank/DDBJ whole genome shotgun (WGS) entry which is preliminary data.</text>
</comment>
<name>X1DCM6_9ZZZZ</name>
<dbReference type="Pfam" id="PF13187">
    <property type="entry name" value="Fer4_9"/>
    <property type="match status" value="1"/>
</dbReference>
<dbReference type="InterPro" id="IPR017900">
    <property type="entry name" value="4Fe4S_Fe_S_CS"/>
</dbReference>
<evidence type="ECO:0000313" key="2">
    <source>
        <dbReference type="EMBL" id="GAH06065.1"/>
    </source>
</evidence>